<comment type="caution">
    <text evidence="2">The sequence shown here is derived from an EMBL/GenBank/DDBJ whole genome shotgun (WGS) entry which is preliminary data.</text>
</comment>
<feature type="domain" description="SLH" evidence="1">
    <location>
        <begin position="13"/>
        <end position="70"/>
    </location>
</feature>
<feature type="non-terminal residue" evidence="2">
    <location>
        <position position="1"/>
    </location>
</feature>
<keyword evidence="3" id="KW-1185">Reference proteome</keyword>
<proteinExistence type="predicted"/>
<evidence type="ECO:0000313" key="3">
    <source>
        <dbReference type="Proteomes" id="UP001519887"/>
    </source>
</evidence>
<dbReference type="Pfam" id="PF00395">
    <property type="entry name" value="SLH"/>
    <property type="match status" value="1"/>
</dbReference>
<organism evidence="2 3">
    <name type="scientific">Paenibacillus sepulcri</name>
    <dbReference type="NCBI Taxonomy" id="359917"/>
    <lineage>
        <taxon>Bacteria</taxon>
        <taxon>Bacillati</taxon>
        <taxon>Bacillota</taxon>
        <taxon>Bacilli</taxon>
        <taxon>Bacillales</taxon>
        <taxon>Paenibacillaceae</taxon>
        <taxon>Paenibacillus</taxon>
    </lineage>
</organism>
<sequence>SELKLAAGKAADLTGYKDAGAAAAYSRESISALVKAGIVEGSGGLLHPKANLNRAEAAVLFYRIYSLINP</sequence>
<dbReference type="Proteomes" id="UP001519887">
    <property type="component" value="Unassembled WGS sequence"/>
</dbReference>
<evidence type="ECO:0000259" key="1">
    <source>
        <dbReference type="PROSITE" id="PS51272"/>
    </source>
</evidence>
<name>A0ABS7CJH3_9BACL</name>
<gene>
    <name evidence="2" type="ORF">K0U00_44275</name>
</gene>
<protein>
    <submittedName>
        <fullName evidence="2">S-layer homology domain-containing protein</fullName>
    </submittedName>
</protein>
<reference evidence="2 3" key="1">
    <citation type="submission" date="2021-07" db="EMBL/GenBank/DDBJ databases">
        <title>Paenibacillus radiodurans sp. nov., isolated from the southeastern edge of Tengger Desert.</title>
        <authorList>
            <person name="Zhang G."/>
        </authorList>
    </citation>
    <scope>NUCLEOTIDE SEQUENCE [LARGE SCALE GENOMIC DNA]</scope>
    <source>
        <strain evidence="2 3">CCM 7311</strain>
    </source>
</reference>
<dbReference type="EMBL" id="JAHZIK010002685">
    <property type="protein sequence ID" value="MBW7461094.1"/>
    <property type="molecule type" value="Genomic_DNA"/>
</dbReference>
<evidence type="ECO:0000313" key="2">
    <source>
        <dbReference type="EMBL" id="MBW7461094.1"/>
    </source>
</evidence>
<accession>A0ABS7CJH3</accession>
<dbReference type="InterPro" id="IPR001119">
    <property type="entry name" value="SLH_dom"/>
</dbReference>
<dbReference type="PROSITE" id="PS51272">
    <property type="entry name" value="SLH"/>
    <property type="match status" value="1"/>
</dbReference>